<protein>
    <submittedName>
        <fullName evidence="1">Uncharacterized protein</fullName>
    </submittedName>
</protein>
<proteinExistence type="predicted"/>
<comment type="caution">
    <text evidence="1">The sequence shown here is derived from an EMBL/GenBank/DDBJ whole genome shotgun (WGS) entry which is preliminary data.</text>
</comment>
<dbReference type="OrthoDB" id="6173939at2"/>
<dbReference type="Proteomes" id="UP000235803">
    <property type="component" value="Unassembled WGS sequence"/>
</dbReference>
<reference evidence="1 2" key="1">
    <citation type="submission" date="2018-01" db="EMBL/GenBank/DDBJ databases">
        <title>Halomonas endophytica sp. nov., isolated from storage liquid in the stems of Populus euphratica.</title>
        <authorList>
            <person name="Chen C."/>
        </authorList>
    </citation>
    <scope>NUCLEOTIDE SEQUENCE [LARGE SCALE GENOMIC DNA]</scope>
    <source>
        <strain evidence="1 2">MC28</strain>
    </source>
</reference>
<organism evidence="1 2">
    <name type="scientific">Billgrantia endophytica</name>
    <dbReference type="NCBI Taxonomy" id="2033802"/>
    <lineage>
        <taxon>Bacteria</taxon>
        <taxon>Pseudomonadati</taxon>
        <taxon>Pseudomonadota</taxon>
        <taxon>Gammaproteobacteria</taxon>
        <taxon>Oceanospirillales</taxon>
        <taxon>Halomonadaceae</taxon>
        <taxon>Billgrantia</taxon>
    </lineage>
</organism>
<gene>
    <name evidence="1" type="ORF">C1H69_20320</name>
</gene>
<keyword evidence="2" id="KW-1185">Reference proteome</keyword>
<evidence type="ECO:0000313" key="2">
    <source>
        <dbReference type="Proteomes" id="UP000235803"/>
    </source>
</evidence>
<dbReference type="RefSeq" id="WP_102655212.1">
    <property type="nucleotide sequence ID" value="NZ_PNRF01000043.1"/>
</dbReference>
<dbReference type="EMBL" id="PNRF01000043">
    <property type="protein sequence ID" value="PMR72593.1"/>
    <property type="molecule type" value="Genomic_DNA"/>
</dbReference>
<dbReference type="AlphaFoldDB" id="A0A2N7TWM9"/>
<name>A0A2N7TWM9_9GAMM</name>
<sequence length="71" mass="8151">MTCLGKPPPNAMMTLRFATIWDHPLPRIQAKARATEPLTTERFLTIWDDPAPAVESTKRKRSARRLPAFYI</sequence>
<evidence type="ECO:0000313" key="1">
    <source>
        <dbReference type="EMBL" id="PMR72593.1"/>
    </source>
</evidence>
<accession>A0A2N7TWM9</accession>